<dbReference type="PROSITE" id="PS01124">
    <property type="entry name" value="HTH_ARAC_FAMILY_2"/>
    <property type="match status" value="1"/>
</dbReference>
<dbReference type="InterPro" id="IPR018060">
    <property type="entry name" value="HTH_AraC"/>
</dbReference>
<name>A0A2C9D1H1_9HYPH</name>
<evidence type="ECO:0000313" key="6">
    <source>
        <dbReference type="Proteomes" id="UP000223606"/>
    </source>
</evidence>
<dbReference type="InterPro" id="IPR009057">
    <property type="entry name" value="Homeodomain-like_sf"/>
</dbReference>
<evidence type="ECO:0000259" key="4">
    <source>
        <dbReference type="PROSITE" id="PS01124"/>
    </source>
</evidence>
<keyword evidence="2" id="KW-0238">DNA-binding</keyword>
<dbReference type="GO" id="GO:0043565">
    <property type="term" value="F:sequence-specific DNA binding"/>
    <property type="evidence" value="ECO:0007669"/>
    <property type="project" value="InterPro"/>
</dbReference>
<keyword evidence="6" id="KW-1185">Reference proteome</keyword>
<reference evidence="6" key="1">
    <citation type="submission" date="2017-09" db="EMBL/GenBank/DDBJ databases">
        <title>Genome sequence of Nannocystis excedens DSM 71.</title>
        <authorList>
            <person name="Blom J."/>
        </authorList>
    </citation>
    <scope>NUCLEOTIDE SEQUENCE [LARGE SCALE GENOMIC DNA]</scope>
    <source>
        <strain evidence="6">type strain: E19</strain>
    </source>
</reference>
<dbReference type="OrthoDB" id="9806208at2"/>
<dbReference type="SUPFAM" id="SSF46689">
    <property type="entry name" value="Homeodomain-like"/>
    <property type="match status" value="2"/>
</dbReference>
<dbReference type="Pfam" id="PF12833">
    <property type="entry name" value="HTH_18"/>
    <property type="match status" value="1"/>
</dbReference>
<proteinExistence type="predicted"/>
<dbReference type="Gene3D" id="1.10.10.60">
    <property type="entry name" value="Homeodomain-like"/>
    <property type="match status" value="1"/>
</dbReference>
<dbReference type="PANTHER" id="PTHR46796:SF14">
    <property type="entry name" value="TRANSCRIPTIONAL REGULATORY PROTEIN"/>
    <property type="match status" value="1"/>
</dbReference>
<feature type="domain" description="HTH araC/xylS-type" evidence="4">
    <location>
        <begin position="81"/>
        <end position="179"/>
    </location>
</feature>
<keyword evidence="3" id="KW-0804">Transcription</keyword>
<evidence type="ECO:0000256" key="2">
    <source>
        <dbReference type="ARBA" id="ARBA00023125"/>
    </source>
</evidence>
<dbReference type="GO" id="GO:0003700">
    <property type="term" value="F:DNA-binding transcription factor activity"/>
    <property type="evidence" value="ECO:0007669"/>
    <property type="project" value="InterPro"/>
</dbReference>
<dbReference type="InterPro" id="IPR050204">
    <property type="entry name" value="AraC_XylS_family_regulators"/>
</dbReference>
<evidence type="ECO:0000313" key="5">
    <source>
        <dbReference type="EMBL" id="SON54008.1"/>
    </source>
</evidence>
<keyword evidence="1" id="KW-0805">Transcription regulation</keyword>
<dbReference type="EMBL" id="LT960614">
    <property type="protein sequence ID" value="SON54008.1"/>
    <property type="molecule type" value="Genomic_DNA"/>
</dbReference>
<evidence type="ECO:0000256" key="1">
    <source>
        <dbReference type="ARBA" id="ARBA00023015"/>
    </source>
</evidence>
<organism evidence="5 6">
    <name type="scientific">Hartmannibacter diazotrophicus</name>
    <dbReference type="NCBI Taxonomy" id="1482074"/>
    <lineage>
        <taxon>Bacteria</taxon>
        <taxon>Pseudomonadati</taxon>
        <taxon>Pseudomonadota</taxon>
        <taxon>Alphaproteobacteria</taxon>
        <taxon>Hyphomicrobiales</taxon>
        <taxon>Pleomorphomonadaceae</taxon>
        <taxon>Hartmannibacter</taxon>
    </lineage>
</organism>
<dbReference type="RefSeq" id="WP_099553995.1">
    <property type="nucleotide sequence ID" value="NZ_LT960614.1"/>
</dbReference>
<dbReference type="PANTHER" id="PTHR46796">
    <property type="entry name" value="HTH-TYPE TRANSCRIPTIONAL ACTIVATOR RHAS-RELATED"/>
    <property type="match status" value="1"/>
</dbReference>
<sequence length="199" mass="21632">MPTNALTVDPRTSRFQLTDIDGATSSEVSRLLLGAMTCIERDEASAIDLVRKASSLLGAQGNGNGTGARVASGGLARWQIKRVEAHIEDRISHSISVDELARLANLSTSYFSTAFKVSFGVSPHTYVVRRRVEHAKARMLETNAPLCEIALDCGMADQAHLSRVFRRMTGATPSAWRRHRLLAKPAQASETAETALRTV</sequence>
<dbReference type="PROSITE" id="PS00041">
    <property type="entry name" value="HTH_ARAC_FAMILY_1"/>
    <property type="match status" value="1"/>
</dbReference>
<protein>
    <submittedName>
        <fullName evidence="5">Bacillibactin transport regulator</fullName>
    </submittedName>
</protein>
<accession>A0A2C9D1H1</accession>
<dbReference type="SMART" id="SM00342">
    <property type="entry name" value="HTH_ARAC"/>
    <property type="match status" value="1"/>
</dbReference>
<gene>
    <name evidence="5" type="primary">btr_2</name>
    <name evidence="5" type="ORF">HDIA_0467</name>
</gene>
<evidence type="ECO:0000256" key="3">
    <source>
        <dbReference type="ARBA" id="ARBA00023163"/>
    </source>
</evidence>
<dbReference type="InterPro" id="IPR018062">
    <property type="entry name" value="HTH_AraC-typ_CS"/>
</dbReference>
<dbReference type="Proteomes" id="UP000223606">
    <property type="component" value="Chromosome 1"/>
</dbReference>
<dbReference type="AlphaFoldDB" id="A0A2C9D1H1"/>
<dbReference type="KEGG" id="hdi:HDIA_0467"/>